<evidence type="ECO:0000313" key="1">
    <source>
        <dbReference type="EMBL" id="CAK7218087.1"/>
    </source>
</evidence>
<keyword evidence="2" id="KW-1185">Reference proteome</keyword>
<sequence length="75" mass="8622">MAVTTVTDVPRLRQYHGWTTLRVAALPRRGMPLWPPPMQIERRLTRKPDDVDPEAEYYAIVYEDIDAADSELAPV</sequence>
<dbReference type="EMBL" id="CAWUHC010000022">
    <property type="protein sequence ID" value="CAK7218087.1"/>
    <property type="molecule type" value="Genomic_DNA"/>
</dbReference>
<name>A0ABP0BF12_9PEZI</name>
<reference evidence="1 2" key="1">
    <citation type="submission" date="2024-01" db="EMBL/GenBank/DDBJ databases">
        <authorList>
            <person name="Allen C."/>
            <person name="Tagirdzhanova G."/>
        </authorList>
    </citation>
    <scope>NUCLEOTIDE SEQUENCE [LARGE SCALE GENOMIC DNA]</scope>
</reference>
<dbReference type="Proteomes" id="UP001642406">
    <property type="component" value="Unassembled WGS sequence"/>
</dbReference>
<evidence type="ECO:0000313" key="2">
    <source>
        <dbReference type="Proteomes" id="UP001642406"/>
    </source>
</evidence>
<accession>A0ABP0BF12</accession>
<protein>
    <submittedName>
        <fullName evidence="1">Uncharacterized protein</fullName>
    </submittedName>
</protein>
<gene>
    <name evidence="1" type="ORF">SBRCBS47491_003388</name>
</gene>
<proteinExistence type="predicted"/>
<organism evidence="1 2">
    <name type="scientific">Sporothrix bragantina</name>
    <dbReference type="NCBI Taxonomy" id="671064"/>
    <lineage>
        <taxon>Eukaryota</taxon>
        <taxon>Fungi</taxon>
        <taxon>Dikarya</taxon>
        <taxon>Ascomycota</taxon>
        <taxon>Pezizomycotina</taxon>
        <taxon>Sordariomycetes</taxon>
        <taxon>Sordariomycetidae</taxon>
        <taxon>Ophiostomatales</taxon>
        <taxon>Ophiostomataceae</taxon>
        <taxon>Sporothrix</taxon>
    </lineage>
</organism>
<comment type="caution">
    <text evidence="1">The sequence shown here is derived from an EMBL/GenBank/DDBJ whole genome shotgun (WGS) entry which is preliminary data.</text>
</comment>